<evidence type="ECO:0000313" key="4">
    <source>
        <dbReference type="Proteomes" id="UP001597131"/>
    </source>
</evidence>
<gene>
    <name evidence="3" type="ORF">ACFQ3Q_12360</name>
</gene>
<dbReference type="SUPFAM" id="SSF55729">
    <property type="entry name" value="Acyl-CoA N-acyltransferases (Nat)"/>
    <property type="match status" value="1"/>
</dbReference>
<protein>
    <submittedName>
        <fullName evidence="3">GNAT family N-acetyltransferase</fullName>
        <ecNumber evidence="3">2.3.-.-</ecNumber>
    </submittedName>
</protein>
<dbReference type="GO" id="GO:0016746">
    <property type="term" value="F:acyltransferase activity"/>
    <property type="evidence" value="ECO:0007669"/>
    <property type="project" value="UniProtKB-KW"/>
</dbReference>
<proteinExistence type="predicted"/>
<accession>A0ABW3NX62</accession>
<dbReference type="EMBL" id="JBHTLI010000002">
    <property type="protein sequence ID" value="MFD1096549.1"/>
    <property type="molecule type" value="Genomic_DNA"/>
</dbReference>
<name>A0ABW3NX62_9FLAO</name>
<sequence>METLKIREIQPEDNQQVAGVVRSVLVELGVPKVGTAYEDKALDDMYATYDKPRMSYFVVENKGKIIGGAGIAPLPGFEDEVCELQKMYFLPEARNRGVGAQMMNTCLEFGKANGFKKCYIETLPYMEGAKKLYKRTGFENLEEPLGDTGHYNCTVWMIKDL</sequence>
<dbReference type="Proteomes" id="UP001597131">
    <property type="component" value="Unassembled WGS sequence"/>
</dbReference>
<dbReference type="InterPro" id="IPR050769">
    <property type="entry name" value="NAT_camello-type"/>
</dbReference>
<evidence type="ECO:0000313" key="3">
    <source>
        <dbReference type="EMBL" id="MFD1096549.1"/>
    </source>
</evidence>
<keyword evidence="4" id="KW-1185">Reference proteome</keyword>
<dbReference type="Pfam" id="PF00583">
    <property type="entry name" value="Acetyltransf_1"/>
    <property type="match status" value="1"/>
</dbReference>
<dbReference type="EC" id="2.3.-.-" evidence="3"/>
<dbReference type="PROSITE" id="PS51186">
    <property type="entry name" value="GNAT"/>
    <property type="match status" value="1"/>
</dbReference>
<dbReference type="InterPro" id="IPR000182">
    <property type="entry name" value="GNAT_dom"/>
</dbReference>
<comment type="caution">
    <text evidence="3">The sequence shown here is derived from an EMBL/GenBank/DDBJ whole genome shotgun (WGS) entry which is preliminary data.</text>
</comment>
<organism evidence="3 4">
    <name type="scientific">Salegentibacter chungangensis</name>
    <dbReference type="NCBI Taxonomy" id="1335724"/>
    <lineage>
        <taxon>Bacteria</taxon>
        <taxon>Pseudomonadati</taxon>
        <taxon>Bacteroidota</taxon>
        <taxon>Flavobacteriia</taxon>
        <taxon>Flavobacteriales</taxon>
        <taxon>Flavobacteriaceae</taxon>
        <taxon>Salegentibacter</taxon>
    </lineage>
</organism>
<evidence type="ECO:0000256" key="1">
    <source>
        <dbReference type="ARBA" id="ARBA00022679"/>
    </source>
</evidence>
<dbReference type="PANTHER" id="PTHR13947:SF37">
    <property type="entry name" value="LD18367P"/>
    <property type="match status" value="1"/>
</dbReference>
<reference evidence="4" key="1">
    <citation type="journal article" date="2019" name="Int. J. Syst. Evol. Microbiol.">
        <title>The Global Catalogue of Microorganisms (GCM) 10K type strain sequencing project: providing services to taxonomists for standard genome sequencing and annotation.</title>
        <authorList>
            <consortium name="The Broad Institute Genomics Platform"/>
            <consortium name="The Broad Institute Genome Sequencing Center for Infectious Disease"/>
            <person name="Wu L."/>
            <person name="Ma J."/>
        </authorList>
    </citation>
    <scope>NUCLEOTIDE SEQUENCE [LARGE SCALE GENOMIC DNA]</scope>
    <source>
        <strain evidence="4">CCUG 64793</strain>
    </source>
</reference>
<keyword evidence="3" id="KW-0012">Acyltransferase</keyword>
<feature type="domain" description="N-acetyltransferase" evidence="2">
    <location>
        <begin position="4"/>
        <end position="161"/>
    </location>
</feature>
<evidence type="ECO:0000259" key="2">
    <source>
        <dbReference type="PROSITE" id="PS51186"/>
    </source>
</evidence>
<dbReference type="PANTHER" id="PTHR13947">
    <property type="entry name" value="GNAT FAMILY N-ACETYLTRANSFERASE"/>
    <property type="match status" value="1"/>
</dbReference>
<dbReference type="RefSeq" id="WP_380746292.1">
    <property type="nucleotide sequence ID" value="NZ_JBHTLI010000002.1"/>
</dbReference>
<dbReference type="InterPro" id="IPR016181">
    <property type="entry name" value="Acyl_CoA_acyltransferase"/>
</dbReference>
<dbReference type="CDD" id="cd04301">
    <property type="entry name" value="NAT_SF"/>
    <property type="match status" value="1"/>
</dbReference>
<keyword evidence="1 3" id="KW-0808">Transferase</keyword>
<dbReference type="Gene3D" id="3.40.630.30">
    <property type="match status" value="1"/>
</dbReference>